<feature type="signal peptide" evidence="2">
    <location>
        <begin position="1"/>
        <end position="25"/>
    </location>
</feature>
<reference evidence="3 4" key="1">
    <citation type="submission" date="2019-08" db="EMBL/GenBank/DDBJ databases">
        <authorList>
            <person name="Hu J."/>
        </authorList>
    </citation>
    <scope>NUCLEOTIDE SEQUENCE [LARGE SCALE GENOMIC DNA]</scope>
    <source>
        <strain evidence="3 4">NEAU-184</strain>
    </source>
</reference>
<evidence type="ECO:0000256" key="1">
    <source>
        <dbReference type="SAM" id="MobiDB-lite"/>
    </source>
</evidence>
<organism evidence="3 4">
    <name type="scientific">Agromyces mariniharenae</name>
    <dbReference type="NCBI Taxonomy" id="2604423"/>
    <lineage>
        <taxon>Bacteria</taxon>
        <taxon>Bacillati</taxon>
        <taxon>Actinomycetota</taxon>
        <taxon>Actinomycetes</taxon>
        <taxon>Micrococcales</taxon>
        <taxon>Microbacteriaceae</taxon>
        <taxon>Agromyces</taxon>
    </lineage>
</organism>
<keyword evidence="4" id="KW-1185">Reference proteome</keyword>
<evidence type="ECO:0000313" key="3">
    <source>
        <dbReference type="EMBL" id="TYL53169.1"/>
    </source>
</evidence>
<name>A0A5S4V560_9MICO</name>
<comment type="caution">
    <text evidence="3">The sequence shown here is derived from an EMBL/GenBank/DDBJ whole genome shotgun (WGS) entry which is preliminary data.</text>
</comment>
<feature type="region of interest" description="Disordered" evidence="1">
    <location>
        <begin position="25"/>
        <end position="59"/>
    </location>
</feature>
<dbReference type="PROSITE" id="PS51257">
    <property type="entry name" value="PROKAR_LIPOPROTEIN"/>
    <property type="match status" value="1"/>
</dbReference>
<accession>A0A5S4V560</accession>
<feature type="chain" id="PRO_5024378942" evidence="2">
    <location>
        <begin position="26"/>
        <end position="205"/>
    </location>
</feature>
<proteinExistence type="predicted"/>
<dbReference type="AlphaFoldDB" id="A0A5S4V560"/>
<gene>
    <name evidence="3" type="ORF">FYC51_05590</name>
</gene>
<dbReference type="RefSeq" id="WP_148732639.1">
    <property type="nucleotide sequence ID" value="NZ_VSSB01000001.1"/>
</dbReference>
<keyword evidence="2" id="KW-0732">Signal</keyword>
<protein>
    <submittedName>
        <fullName evidence="3">Uncharacterized protein</fullName>
    </submittedName>
</protein>
<dbReference type="Proteomes" id="UP000325243">
    <property type="component" value="Unassembled WGS sequence"/>
</dbReference>
<evidence type="ECO:0000256" key="2">
    <source>
        <dbReference type="SAM" id="SignalP"/>
    </source>
</evidence>
<dbReference type="EMBL" id="VSSB01000001">
    <property type="protein sequence ID" value="TYL53169.1"/>
    <property type="molecule type" value="Genomic_DNA"/>
</dbReference>
<sequence length="205" mass="20338">MRVVSSLLIAAVSLVAITGCAASQAAPSTPTESTAASPTATSTPAPEPASDPVADPADPSTWLVDAEGVGPVRLGMTLDEAVAAMPGYAVSTCPNPAVRFLDAVDAAGASLAIAAGNDGGIVLVSVWDTDGPATAEAIRIGSTVANAKTAYPGLVPSQKYTDRYTLEDTPGYITFATQDVNAGDGAPIHTISVVTGGLPPSELCG</sequence>
<evidence type="ECO:0000313" key="4">
    <source>
        <dbReference type="Proteomes" id="UP000325243"/>
    </source>
</evidence>